<name>A0ABP7FBA3_9ACTN</name>
<keyword evidence="1" id="KW-0812">Transmembrane</keyword>
<keyword evidence="1" id="KW-0472">Membrane</keyword>
<evidence type="ECO:0008006" key="4">
    <source>
        <dbReference type="Google" id="ProtNLM"/>
    </source>
</evidence>
<protein>
    <recommendedName>
        <fullName evidence="4">Transmembrane protein</fullName>
    </recommendedName>
</protein>
<keyword evidence="3" id="KW-1185">Reference proteome</keyword>
<reference evidence="3" key="1">
    <citation type="journal article" date="2019" name="Int. J. Syst. Evol. Microbiol.">
        <title>The Global Catalogue of Microorganisms (GCM) 10K type strain sequencing project: providing services to taxonomists for standard genome sequencing and annotation.</title>
        <authorList>
            <consortium name="The Broad Institute Genomics Platform"/>
            <consortium name="The Broad Institute Genome Sequencing Center for Infectious Disease"/>
            <person name="Wu L."/>
            <person name="Ma J."/>
        </authorList>
    </citation>
    <scope>NUCLEOTIDE SEQUENCE [LARGE SCALE GENOMIC DNA]</scope>
    <source>
        <strain evidence="3">JCM 17137</strain>
    </source>
</reference>
<gene>
    <name evidence="2" type="ORF">GCM10022402_14710</name>
</gene>
<feature type="transmembrane region" description="Helical" evidence="1">
    <location>
        <begin position="12"/>
        <end position="31"/>
    </location>
</feature>
<dbReference type="RefSeq" id="WP_344968718.1">
    <property type="nucleotide sequence ID" value="NZ_BAABDD010000005.1"/>
</dbReference>
<sequence length="201" mass="22283">MKIYADRPLRFFRQLCSDVLAAAWIAAWVWIAMRLYDVVVLLAQPGVLLEDAGGTLSEHMDEAARRATEIPLAGEQLAEPFTGLSTTGETLSEAGSQFQDTVMTMALLLAVVTALLPILFVLATWLPLRLRWIRRASDARRLRSMPQQARQELLALRALSSAPVRAIGKIHATPVMAWREGDEATVERLAALQLRRLGIRG</sequence>
<accession>A0ABP7FBA3</accession>
<organism evidence="2 3">
    <name type="scientific">Salinactinospora qingdaonensis</name>
    <dbReference type="NCBI Taxonomy" id="702744"/>
    <lineage>
        <taxon>Bacteria</taxon>
        <taxon>Bacillati</taxon>
        <taxon>Actinomycetota</taxon>
        <taxon>Actinomycetes</taxon>
        <taxon>Streptosporangiales</taxon>
        <taxon>Nocardiopsidaceae</taxon>
        <taxon>Salinactinospora</taxon>
    </lineage>
</organism>
<keyword evidence="1" id="KW-1133">Transmembrane helix</keyword>
<comment type="caution">
    <text evidence="2">The sequence shown here is derived from an EMBL/GenBank/DDBJ whole genome shotgun (WGS) entry which is preliminary data.</text>
</comment>
<proteinExistence type="predicted"/>
<dbReference type="Proteomes" id="UP001500908">
    <property type="component" value="Unassembled WGS sequence"/>
</dbReference>
<evidence type="ECO:0000313" key="3">
    <source>
        <dbReference type="Proteomes" id="UP001500908"/>
    </source>
</evidence>
<evidence type="ECO:0000313" key="2">
    <source>
        <dbReference type="EMBL" id="GAA3735581.1"/>
    </source>
</evidence>
<dbReference type="EMBL" id="BAABDD010000005">
    <property type="protein sequence ID" value="GAA3735581.1"/>
    <property type="molecule type" value="Genomic_DNA"/>
</dbReference>
<evidence type="ECO:0000256" key="1">
    <source>
        <dbReference type="SAM" id="Phobius"/>
    </source>
</evidence>
<feature type="transmembrane region" description="Helical" evidence="1">
    <location>
        <begin position="102"/>
        <end position="126"/>
    </location>
</feature>